<evidence type="ECO:0008006" key="3">
    <source>
        <dbReference type="Google" id="ProtNLM"/>
    </source>
</evidence>
<sequence>MNKLETGSAIWVKLPANVLGGLKIGYQVNAWSNGIIAESMPRQTTGIQVQVVSYETGNADVKGKVTALNVDKADQTSIEVDGQKYVLQLYTKYWLNNSLAQLQDIQLEDKVEVWLTGYGDRDDIAAQVKVER</sequence>
<gene>
    <name evidence="1" type="ORF">SD71_12185</name>
</gene>
<dbReference type="Pfam" id="PF11518">
    <property type="entry name" value="DUF3221"/>
    <property type="match status" value="1"/>
</dbReference>
<dbReference type="EMBL" id="JXAL01000017">
    <property type="protein sequence ID" value="KIL35652.1"/>
    <property type="molecule type" value="Genomic_DNA"/>
</dbReference>
<dbReference type="RefSeq" id="WP_041063587.1">
    <property type="nucleotide sequence ID" value="NZ_JXAL01000017.1"/>
</dbReference>
<reference evidence="1 2" key="1">
    <citation type="submission" date="2014-12" db="EMBL/GenBank/DDBJ databases">
        <title>Draft genome sequence of Cohnella kolymensis strain B-2846.</title>
        <authorList>
            <person name="Karlyshev A.V."/>
            <person name="Kudryashova E.B."/>
        </authorList>
    </citation>
    <scope>NUCLEOTIDE SEQUENCE [LARGE SCALE GENOMIC DNA]</scope>
    <source>
        <strain evidence="1 2">VKM B-2846</strain>
    </source>
</reference>
<organism evidence="1 2">
    <name type="scientific">Cohnella kolymensis</name>
    <dbReference type="NCBI Taxonomy" id="1590652"/>
    <lineage>
        <taxon>Bacteria</taxon>
        <taxon>Bacillati</taxon>
        <taxon>Bacillota</taxon>
        <taxon>Bacilli</taxon>
        <taxon>Bacillales</taxon>
        <taxon>Paenibacillaceae</taxon>
        <taxon>Cohnella</taxon>
    </lineage>
</organism>
<keyword evidence="2" id="KW-1185">Reference proteome</keyword>
<accession>A0ABR5A5C5</accession>
<protein>
    <recommendedName>
        <fullName evidence="3">DUF5666 domain-containing protein</fullName>
    </recommendedName>
</protein>
<comment type="caution">
    <text evidence="1">The sequence shown here is derived from an EMBL/GenBank/DDBJ whole genome shotgun (WGS) entry which is preliminary data.</text>
</comment>
<name>A0ABR5A5C5_9BACL</name>
<proteinExistence type="predicted"/>
<evidence type="ECO:0000313" key="1">
    <source>
        <dbReference type="EMBL" id="KIL35652.1"/>
    </source>
</evidence>
<dbReference type="Proteomes" id="UP000054526">
    <property type="component" value="Unassembled WGS sequence"/>
</dbReference>
<dbReference type="InterPro" id="IPR021598">
    <property type="entry name" value="DUF3221"/>
</dbReference>
<evidence type="ECO:0000313" key="2">
    <source>
        <dbReference type="Proteomes" id="UP000054526"/>
    </source>
</evidence>